<reference evidence="2 3" key="1">
    <citation type="submission" date="2022-05" db="EMBL/GenBank/DDBJ databases">
        <authorList>
            <consortium name="Genoscope - CEA"/>
            <person name="William W."/>
        </authorList>
    </citation>
    <scope>NUCLEOTIDE SEQUENCE [LARGE SCALE GENOMIC DNA]</scope>
</reference>
<organism evidence="2 3">
    <name type="scientific">Porites lobata</name>
    <dbReference type="NCBI Taxonomy" id="104759"/>
    <lineage>
        <taxon>Eukaryota</taxon>
        <taxon>Metazoa</taxon>
        <taxon>Cnidaria</taxon>
        <taxon>Anthozoa</taxon>
        <taxon>Hexacorallia</taxon>
        <taxon>Scleractinia</taxon>
        <taxon>Fungiina</taxon>
        <taxon>Poritidae</taxon>
        <taxon>Porites</taxon>
    </lineage>
</organism>
<dbReference type="InterPro" id="IPR041698">
    <property type="entry name" value="Methyltransf_25"/>
</dbReference>
<proteinExistence type="predicted"/>
<dbReference type="InterPro" id="IPR029063">
    <property type="entry name" value="SAM-dependent_MTases_sf"/>
</dbReference>
<dbReference type="Gene3D" id="3.40.50.150">
    <property type="entry name" value="Vaccinia Virus protein VP39"/>
    <property type="match status" value="1"/>
</dbReference>
<evidence type="ECO:0000313" key="2">
    <source>
        <dbReference type="EMBL" id="CAH3183999.1"/>
    </source>
</evidence>
<evidence type="ECO:0000313" key="3">
    <source>
        <dbReference type="Proteomes" id="UP001159405"/>
    </source>
</evidence>
<sequence>VLYQALCQYLNESIKQECQDKSKNEMKIIDVGAGTGLLGVQLHELGYTSLTAIDISAEMLNEARKKNVYKNFICAFLSDQRIPEIGTGEYDALICAGTLVKGHARSSAFVEMIRIVRIGKSFCLVSSINFTTEGSSNRKSTVYPCPFYTAKDISVAATPLTSILVTYDSYSGFFSAGGLLCFSIRDDHLGAYQEKMMELEKDRRWENVSTKKIPLYDCDDMPKDILGFVYRVLKN</sequence>
<gene>
    <name evidence="2" type="ORF">PLOB_00029584</name>
</gene>
<comment type="caution">
    <text evidence="2">The sequence shown here is derived from an EMBL/GenBank/DDBJ whole genome shotgun (WGS) entry which is preliminary data.</text>
</comment>
<dbReference type="Pfam" id="PF13649">
    <property type="entry name" value="Methyltransf_25"/>
    <property type="match status" value="1"/>
</dbReference>
<dbReference type="EMBL" id="CALNXK010000372">
    <property type="protein sequence ID" value="CAH3183999.1"/>
    <property type="molecule type" value="Genomic_DNA"/>
</dbReference>
<feature type="non-terminal residue" evidence="2">
    <location>
        <position position="1"/>
    </location>
</feature>
<protein>
    <recommendedName>
        <fullName evidence="1">Methyltransferase domain-containing protein</fullName>
    </recommendedName>
</protein>
<dbReference type="Proteomes" id="UP001159405">
    <property type="component" value="Unassembled WGS sequence"/>
</dbReference>
<accession>A0ABN8RXW9</accession>
<dbReference type="SUPFAM" id="SSF53335">
    <property type="entry name" value="S-adenosyl-L-methionine-dependent methyltransferases"/>
    <property type="match status" value="1"/>
</dbReference>
<feature type="domain" description="Methyltransferase" evidence="1">
    <location>
        <begin position="28"/>
        <end position="117"/>
    </location>
</feature>
<dbReference type="CDD" id="cd02440">
    <property type="entry name" value="AdoMet_MTases"/>
    <property type="match status" value="1"/>
</dbReference>
<keyword evidence="3" id="KW-1185">Reference proteome</keyword>
<name>A0ABN8RXW9_9CNID</name>
<evidence type="ECO:0000259" key="1">
    <source>
        <dbReference type="Pfam" id="PF13649"/>
    </source>
</evidence>